<sequence>MKSVYELTPEEFEELRERYIIEFDLDHDRISDEEVRQYYAGTSFVEEDFFCNIADDEQSLIEKLKLTENEVNRIVLEWYTNGMCADVFQNEEGEDLEEYLEPIVYP</sequence>
<proteinExistence type="predicted"/>
<evidence type="ECO:0000313" key="2">
    <source>
        <dbReference type="Proteomes" id="UP000321026"/>
    </source>
</evidence>
<dbReference type="Proteomes" id="UP000321026">
    <property type="component" value="Unassembled WGS sequence"/>
</dbReference>
<dbReference type="EMBL" id="SSDS01000076">
    <property type="protein sequence ID" value="TXG76321.1"/>
    <property type="molecule type" value="Genomic_DNA"/>
</dbReference>
<protein>
    <submittedName>
        <fullName evidence="1">Uncharacterized protein</fullName>
    </submittedName>
</protein>
<dbReference type="AlphaFoldDB" id="A0A5C7J444"/>
<gene>
    <name evidence="1" type="ORF">E6Q11_04890</name>
</gene>
<accession>A0A5C7J444</accession>
<name>A0A5C7J444_9BACT</name>
<comment type="caution">
    <text evidence="1">The sequence shown here is derived from an EMBL/GenBank/DDBJ whole genome shotgun (WGS) entry which is preliminary data.</text>
</comment>
<organism evidence="1 2">
    <name type="scientific">Candidatus Dojkabacteria bacterium</name>
    <dbReference type="NCBI Taxonomy" id="2099670"/>
    <lineage>
        <taxon>Bacteria</taxon>
        <taxon>Candidatus Dojkabacteria</taxon>
    </lineage>
</organism>
<evidence type="ECO:0000313" key="1">
    <source>
        <dbReference type="EMBL" id="TXG76321.1"/>
    </source>
</evidence>
<reference evidence="1 2" key="1">
    <citation type="submission" date="2018-09" db="EMBL/GenBank/DDBJ databases">
        <title>Metagenome Assembled Genomes from an Advanced Water Purification Facility.</title>
        <authorList>
            <person name="Stamps B.W."/>
            <person name="Spear J.R."/>
        </authorList>
    </citation>
    <scope>NUCLEOTIDE SEQUENCE [LARGE SCALE GENOMIC DNA]</scope>
    <source>
        <strain evidence="1">Bin_63_2</strain>
    </source>
</reference>